<protein>
    <submittedName>
        <fullName evidence="2">Thioesterase</fullName>
    </submittedName>
</protein>
<dbReference type="SUPFAM" id="SSF53474">
    <property type="entry name" value="alpha/beta-Hydrolases"/>
    <property type="match status" value="1"/>
</dbReference>
<gene>
    <name evidence="2" type="ORF">IC627_22535</name>
</gene>
<sequence>MSTPISFKPLCQRGNSVDELWVLCPFAGGSHSAFSSWSSLPQQELPMNSLVLLATYPGRDQRMKERALASISEIAGDLFDALMKWIASTPQNRSLRLRICGHSMGAQVAFEVCKHFEEHYGNSTPVSQLVLSGCHAPHLKSRRTLSHLNDDDFVKQLVEIGSGSPVLKEHPELLVLFLPMLRADFAATEAYLTLRGSGPKLSHTPCTLLFGEQDPEAWPSEVVAWQEWHTRPEMTSISSLPGDHFYITAQPTLFIQSVRSHAPDASRASRHPFGEHHYG</sequence>
<comment type="similarity">
    <text evidence="1">Belongs to the thioesterase family.</text>
</comment>
<accession>A0A1Q9GSX3</accession>
<dbReference type="Pfam" id="PF00975">
    <property type="entry name" value="Thioesterase"/>
    <property type="match status" value="1"/>
</dbReference>
<dbReference type="Proteomes" id="UP000516656">
    <property type="component" value="Plasmid pPHDP70"/>
</dbReference>
<proteinExistence type="inferred from homology"/>
<organism evidence="2 3">
    <name type="scientific">Photobacterium damsela subsp. piscicida</name>
    <name type="common">Pasteurella piscicida</name>
    <dbReference type="NCBI Taxonomy" id="38294"/>
    <lineage>
        <taxon>Bacteria</taxon>
        <taxon>Pseudomonadati</taxon>
        <taxon>Pseudomonadota</taxon>
        <taxon>Gammaproteobacteria</taxon>
        <taxon>Vibrionales</taxon>
        <taxon>Vibrionaceae</taxon>
        <taxon>Photobacterium</taxon>
    </lineage>
</organism>
<dbReference type="PANTHER" id="PTHR11487">
    <property type="entry name" value="THIOESTERASE"/>
    <property type="match status" value="1"/>
</dbReference>
<dbReference type="AlphaFoldDB" id="A0A1Q9GSX3"/>
<evidence type="ECO:0000256" key="1">
    <source>
        <dbReference type="ARBA" id="ARBA00007169"/>
    </source>
</evidence>
<dbReference type="GO" id="GO:0008610">
    <property type="term" value="P:lipid biosynthetic process"/>
    <property type="evidence" value="ECO:0007669"/>
    <property type="project" value="TreeGrafter"/>
</dbReference>
<keyword evidence="2" id="KW-0614">Plasmid</keyword>
<dbReference type="PANTHER" id="PTHR11487:SF0">
    <property type="entry name" value="S-ACYL FATTY ACID SYNTHASE THIOESTERASE, MEDIUM CHAIN"/>
    <property type="match status" value="1"/>
</dbReference>
<evidence type="ECO:0000313" key="2">
    <source>
        <dbReference type="EMBL" id="QOD59062.1"/>
    </source>
</evidence>
<dbReference type="InterPro" id="IPR012223">
    <property type="entry name" value="TEII"/>
</dbReference>
<dbReference type="EMBL" id="CP061857">
    <property type="protein sequence ID" value="QOD59062.1"/>
    <property type="molecule type" value="Genomic_DNA"/>
</dbReference>
<evidence type="ECO:0000313" key="3">
    <source>
        <dbReference type="Proteomes" id="UP000516656"/>
    </source>
</evidence>
<geneLocation type="plasmid" evidence="2 3">
    <name>pPHDP70</name>
</geneLocation>
<dbReference type="RefSeq" id="WP_044179406.1">
    <property type="nucleotide sequence ID" value="NZ_CP061864.1"/>
</dbReference>
<dbReference type="ESTHER" id="paspi-q2hqw6">
    <property type="family name" value="Thioesterase"/>
</dbReference>
<reference evidence="2 3" key="1">
    <citation type="submission" date="2020-09" db="EMBL/GenBank/DDBJ databases">
        <title>Complete, closed and curated genome sequences of Photobacterium damselae subsp. piscicida isolates from Australia indicate localised evolution and additional plasmid-borne pathogenicity mechanisms.</title>
        <authorList>
            <person name="Baseggio L."/>
            <person name="Silayeva O."/>
            <person name="Buller N."/>
            <person name="Landos M."/>
            <person name="Engelstaedter J."/>
            <person name="Barnes A.C."/>
        </authorList>
    </citation>
    <scope>NUCLEOTIDE SEQUENCE [LARGE SCALE GENOMIC DNA]</scope>
    <source>
        <strain evidence="2 3">AS-16-0540-1</strain>
        <plasmid evidence="2 3">pPHDP70</plasmid>
    </source>
</reference>
<dbReference type="InterPro" id="IPR001031">
    <property type="entry name" value="Thioesterase"/>
</dbReference>
<dbReference type="Gene3D" id="3.40.50.1820">
    <property type="entry name" value="alpha/beta hydrolase"/>
    <property type="match status" value="1"/>
</dbReference>
<dbReference type="InterPro" id="IPR029058">
    <property type="entry name" value="AB_hydrolase_fold"/>
</dbReference>
<name>A0A1Q9GSX3_PHODP</name>